<protein>
    <submittedName>
        <fullName evidence="2">Uncharacterized protein</fullName>
    </submittedName>
</protein>
<sequence length="80" mass="9017">MSGHVKEGCFKLIEYPEWYKPKNKIGGQSIKGNKNTKMVTTEGTTEENNPLDSLKTTTKINELIIMLSSLQQEVTKLMSL</sequence>
<gene>
    <name evidence="2" type="ORF">MANES_07G100800</name>
</gene>
<name>A0A2C9VK79_MANES</name>
<dbReference type="AlphaFoldDB" id="A0A2C9VK79"/>
<evidence type="ECO:0000256" key="1">
    <source>
        <dbReference type="SAM" id="MobiDB-lite"/>
    </source>
</evidence>
<reference evidence="2" key="1">
    <citation type="submission" date="2016-02" db="EMBL/GenBank/DDBJ databases">
        <title>WGS assembly of Manihot esculenta.</title>
        <authorList>
            <person name="Bredeson J.V."/>
            <person name="Prochnik S.E."/>
            <person name="Lyons J.B."/>
            <person name="Schmutz J."/>
            <person name="Grimwood J."/>
            <person name="Vrebalov J."/>
            <person name="Bart R.S."/>
            <person name="Amuge T."/>
            <person name="Ferguson M.E."/>
            <person name="Green R."/>
            <person name="Putnam N."/>
            <person name="Stites J."/>
            <person name="Rounsley S."/>
            <person name="Rokhsar D.S."/>
        </authorList>
    </citation>
    <scope>NUCLEOTIDE SEQUENCE [LARGE SCALE GENOMIC DNA]</scope>
    <source>
        <tissue evidence="2">Leaf</tissue>
    </source>
</reference>
<organism evidence="2">
    <name type="scientific">Manihot esculenta</name>
    <name type="common">Cassava</name>
    <name type="synonym">Jatropha manihot</name>
    <dbReference type="NCBI Taxonomy" id="3983"/>
    <lineage>
        <taxon>Eukaryota</taxon>
        <taxon>Viridiplantae</taxon>
        <taxon>Streptophyta</taxon>
        <taxon>Embryophyta</taxon>
        <taxon>Tracheophyta</taxon>
        <taxon>Spermatophyta</taxon>
        <taxon>Magnoliopsida</taxon>
        <taxon>eudicotyledons</taxon>
        <taxon>Gunneridae</taxon>
        <taxon>Pentapetalae</taxon>
        <taxon>rosids</taxon>
        <taxon>fabids</taxon>
        <taxon>Malpighiales</taxon>
        <taxon>Euphorbiaceae</taxon>
        <taxon>Crotonoideae</taxon>
        <taxon>Manihoteae</taxon>
        <taxon>Manihot</taxon>
    </lineage>
</organism>
<dbReference type="EMBL" id="CM004393">
    <property type="protein sequence ID" value="OAY45894.1"/>
    <property type="molecule type" value="Genomic_DNA"/>
</dbReference>
<proteinExistence type="predicted"/>
<feature type="region of interest" description="Disordered" evidence="1">
    <location>
        <begin position="29"/>
        <end position="52"/>
    </location>
</feature>
<feature type="compositionally biased region" description="Polar residues" evidence="1">
    <location>
        <begin position="30"/>
        <end position="52"/>
    </location>
</feature>
<accession>A0A2C9VK79</accession>
<evidence type="ECO:0000313" key="2">
    <source>
        <dbReference type="EMBL" id="OAY45894.1"/>
    </source>
</evidence>